<proteinExistence type="predicted"/>
<dbReference type="RefSeq" id="WP_103081331.1">
    <property type="nucleotide sequence ID" value="NZ_CP021850.1"/>
</dbReference>
<sequence length="77" mass="8913">MLENLLIVFLNTKVRLIFITVIKEKIETLTSDDRVNVLIVDDSLYERGRSKEVELLARVKDYTDGKYKKGFGMLTFG</sequence>
<comment type="caution">
    <text evidence="1">The sequence shown here is derived from an EMBL/GenBank/DDBJ whole genome shotgun (WGS) entry which is preliminary data.</text>
</comment>
<dbReference type="OrthoDB" id="29496at2"/>
<evidence type="ECO:0008006" key="3">
    <source>
        <dbReference type="Google" id="ProtNLM"/>
    </source>
</evidence>
<organism evidence="1 2">
    <name type="scientific">Clostridium thermosuccinogenes</name>
    <dbReference type="NCBI Taxonomy" id="84032"/>
    <lineage>
        <taxon>Bacteria</taxon>
        <taxon>Bacillati</taxon>
        <taxon>Bacillota</taxon>
        <taxon>Clostridia</taxon>
        <taxon>Eubacteriales</taxon>
        <taxon>Clostridiaceae</taxon>
        <taxon>Clostridium</taxon>
    </lineage>
</organism>
<dbReference type="EMBL" id="NIOJ01000018">
    <property type="protein sequence ID" value="PNT99516.1"/>
    <property type="molecule type" value="Genomic_DNA"/>
</dbReference>
<protein>
    <recommendedName>
        <fullName evidence="3">Transposase IS701-like DDE domain-containing protein</fullName>
    </recommendedName>
</protein>
<gene>
    <name evidence="1" type="ORF">CDQ84_08630</name>
</gene>
<dbReference type="AlphaFoldDB" id="A0A2K2FL54"/>
<name>A0A2K2FL54_9CLOT</name>
<dbReference type="KEGG" id="cthd:CDO33_14925"/>
<accession>A0A2K2FL54</accession>
<dbReference type="Proteomes" id="UP000236151">
    <property type="component" value="Unassembled WGS sequence"/>
</dbReference>
<reference evidence="1 2" key="1">
    <citation type="submission" date="2017-06" db="EMBL/GenBank/DDBJ databases">
        <title>Investigating the central metabolism of Clostridium thermosuccinogenes.</title>
        <authorList>
            <person name="Koendjbiharie J.G."/>
            <person name="van Kranenburg R."/>
        </authorList>
    </citation>
    <scope>NUCLEOTIDE SEQUENCE [LARGE SCALE GENOMIC DNA]</scope>
    <source>
        <strain evidence="1 2">DSM 5806</strain>
    </source>
</reference>
<evidence type="ECO:0000313" key="2">
    <source>
        <dbReference type="Proteomes" id="UP000236151"/>
    </source>
</evidence>
<keyword evidence="2" id="KW-1185">Reference proteome</keyword>
<evidence type="ECO:0000313" key="1">
    <source>
        <dbReference type="EMBL" id="PNT99516.1"/>
    </source>
</evidence>